<comment type="subcellular location">
    <subcellularLocation>
        <location evidence="1">Cell membrane</location>
        <topology evidence="1">Multi-pass membrane protein</topology>
    </subcellularLocation>
</comment>
<evidence type="ECO:0000256" key="6">
    <source>
        <dbReference type="ARBA" id="ARBA00023136"/>
    </source>
</evidence>
<evidence type="ECO:0008006" key="9">
    <source>
        <dbReference type="Google" id="ProtNLM"/>
    </source>
</evidence>
<feature type="transmembrane region" description="Helical" evidence="7">
    <location>
        <begin position="280"/>
        <end position="301"/>
    </location>
</feature>
<dbReference type="GO" id="GO:0005886">
    <property type="term" value="C:plasma membrane"/>
    <property type="evidence" value="ECO:0007669"/>
    <property type="project" value="UniProtKB-SubCell"/>
</dbReference>
<protein>
    <recommendedName>
        <fullName evidence="9">Polysulfide reductase</fullName>
    </recommendedName>
</protein>
<evidence type="ECO:0000256" key="7">
    <source>
        <dbReference type="SAM" id="Phobius"/>
    </source>
</evidence>
<dbReference type="Gene3D" id="1.20.1630.10">
    <property type="entry name" value="Formate dehydrogenase/DMSO reductase domain"/>
    <property type="match status" value="1"/>
</dbReference>
<evidence type="ECO:0000313" key="8">
    <source>
        <dbReference type="EMBL" id="CAA9518298.1"/>
    </source>
</evidence>
<dbReference type="PANTHER" id="PTHR34856">
    <property type="entry name" value="PROTEIN NRFD"/>
    <property type="match status" value="1"/>
</dbReference>
<evidence type="ECO:0000256" key="5">
    <source>
        <dbReference type="ARBA" id="ARBA00022989"/>
    </source>
</evidence>
<keyword evidence="6 7" id="KW-0472">Membrane</keyword>
<feature type="transmembrane region" description="Helical" evidence="7">
    <location>
        <begin position="224"/>
        <end position="242"/>
    </location>
</feature>
<evidence type="ECO:0000256" key="2">
    <source>
        <dbReference type="ARBA" id="ARBA00008929"/>
    </source>
</evidence>
<feature type="transmembrane region" description="Helical" evidence="7">
    <location>
        <begin position="22"/>
        <end position="48"/>
    </location>
</feature>
<dbReference type="Pfam" id="PF03916">
    <property type="entry name" value="NrfD"/>
    <property type="match status" value="1"/>
</dbReference>
<dbReference type="PANTHER" id="PTHR34856:SF2">
    <property type="entry name" value="PROTEIN NRFD"/>
    <property type="match status" value="1"/>
</dbReference>
<keyword evidence="5 7" id="KW-1133">Transmembrane helix</keyword>
<evidence type="ECO:0000256" key="4">
    <source>
        <dbReference type="ARBA" id="ARBA00022692"/>
    </source>
</evidence>
<keyword evidence="3" id="KW-1003">Cell membrane</keyword>
<gene>
    <name evidence="8" type="ORF">AVDCRST_MAG73-33</name>
</gene>
<dbReference type="EMBL" id="CADCWE010000003">
    <property type="protein sequence ID" value="CAA9518298.1"/>
    <property type="molecule type" value="Genomic_DNA"/>
</dbReference>
<organism evidence="8">
    <name type="scientific">uncultured Thermomicrobiales bacterium</name>
    <dbReference type="NCBI Taxonomy" id="1645740"/>
    <lineage>
        <taxon>Bacteria</taxon>
        <taxon>Pseudomonadati</taxon>
        <taxon>Thermomicrobiota</taxon>
        <taxon>Thermomicrobia</taxon>
        <taxon>Thermomicrobiales</taxon>
        <taxon>environmental samples</taxon>
    </lineage>
</organism>
<dbReference type="InterPro" id="IPR052049">
    <property type="entry name" value="Electron_transfer_protein"/>
</dbReference>
<feature type="transmembrane region" description="Helical" evidence="7">
    <location>
        <begin position="149"/>
        <end position="170"/>
    </location>
</feature>
<keyword evidence="4 7" id="KW-0812">Transmembrane</keyword>
<feature type="transmembrane region" description="Helical" evidence="7">
    <location>
        <begin position="60"/>
        <end position="78"/>
    </location>
</feature>
<feature type="transmembrane region" description="Helical" evidence="7">
    <location>
        <begin position="248"/>
        <end position="268"/>
    </location>
</feature>
<comment type="similarity">
    <text evidence="2">Belongs to the NrfD family.</text>
</comment>
<proteinExistence type="inferred from homology"/>
<dbReference type="AlphaFoldDB" id="A0A6J4TAH7"/>
<dbReference type="InterPro" id="IPR005614">
    <property type="entry name" value="NrfD-like"/>
</dbReference>
<sequence length="305" mass="32713">MTNLLPWATVPSDTFYTHAPDWTWLIVVYFFVGGIAGGSAFLGALLDLFGSRADRPVARIGHLIAAPLMPICGVLLIWDLNRPERFWHMMIQSETGFPMFKYWSPISFGAWGVGLFSIFSGLVFLGVLAEMGILPGALRSLHEGTLGRVLTALSGLSGIFVAGYTGMLLADTNRPLWGDTTLLGVLFLFSGVSAAAALMTILGLRRGHPATVHWLGRMDFYSSLLELVVLVVLLISLGAVAREVLGNGWGVLLGIGVILAGILVPMAIHWRPRLLGRMSVPSAAALVLLGSFLLRTVIVMASEGA</sequence>
<accession>A0A6J4TAH7</accession>
<feature type="transmembrane region" description="Helical" evidence="7">
    <location>
        <begin position="108"/>
        <end position="128"/>
    </location>
</feature>
<feature type="transmembrane region" description="Helical" evidence="7">
    <location>
        <begin position="182"/>
        <end position="204"/>
    </location>
</feature>
<reference evidence="8" key="1">
    <citation type="submission" date="2020-02" db="EMBL/GenBank/DDBJ databases">
        <authorList>
            <person name="Meier V. D."/>
        </authorList>
    </citation>
    <scope>NUCLEOTIDE SEQUENCE</scope>
    <source>
        <strain evidence="8">AVDCRST_MAG73</strain>
    </source>
</reference>
<evidence type="ECO:0000256" key="1">
    <source>
        <dbReference type="ARBA" id="ARBA00004651"/>
    </source>
</evidence>
<evidence type="ECO:0000256" key="3">
    <source>
        <dbReference type="ARBA" id="ARBA00022475"/>
    </source>
</evidence>
<name>A0A6J4TAH7_9BACT</name>